<evidence type="ECO:0000256" key="1">
    <source>
        <dbReference type="SAM" id="MobiDB-lite"/>
    </source>
</evidence>
<feature type="domain" description="DCD" evidence="2">
    <location>
        <begin position="43"/>
        <end position="122"/>
    </location>
</feature>
<dbReference type="STRING" id="39946.B8BKT6"/>
<proteinExistence type="predicted"/>
<dbReference type="Gramene" id="BGIOSGA035361-TA">
    <property type="protein sequence ID" value="BGIOSGA035361-PA"/>
    <property type="gene ID" value="BGIOSGA035361"/>
</dbReference>
<gene>
    <name evidence="3" type="ORF">OsI_36308</name>
</gene>
<sequence>MADHPSSSPTAATSPPPRKRPRDASPSEEEEGGLPGGPPSPSPSPAGYIFMCSGATKPECYARGVMGQPRGRLPAVSRIRRGAALFLYDFDSRHLHGPYRAALRRRPRPRPRRLRWPLPRPA</sequence>
<dbReference type="InterPro" id="IPR013989">
    <property type="entry name" value="Dev_and_cell_death_domain"/>
</dbReference>
<reference evidence="3 4" key="1">
    <citation type="journal article" date="2005" name="PLoS Biol.">
        <title>The genomes of Oryza sativa: a history of duplications.</title>
        <authorList>
            <person name="Yu J."/>
            <person name="Wang J."/>
            <person name="Lin W."/>
            <person name="Li S."/>
            <person name="Li H."/>
            <person name="Zhou J."/>
            <person name="Ni P."/>
            <person name="Dong W."/>
            <person name="Hu S."/>
            <person name="Zeng C."/>
            <person name="Zhang J."/>
            <person name="Zhang Y."/>
            <person name="Li R."/>
            <person name="Xu Z."/>
            <person name="Li S."/>
            <person name="Li X."/>
            <person name="Zheng H."/>
            <person name="Cong L."/>
            <person name="Lin L."/>
            <person name="Yin J."/>
            <person name="Geng J."/>
            <person name="Li G."/>
            <person name="Shi J."/>
            <person name="Liu J."/>
            <person name="Lv H."/>
            <person name="Li J."/>
            <person name="Wang J."/>
            <person name="Deng Y."/>
            <person name="Ran L."/>
            <person name="Shi X."/>
            <person name="Wang X."/>
            <person name="Wu Q."/>
            <person name="Li C."/>
            <person name="Ren X."/>
            <person name="Wang J."/>
            <person name="Wang X."/>
            <person name="Li D."/>
            <person name="Liu D."/>
            <person name="Zhang X."/>
            <person name="Ji Z."/>
            <person name="Zhao W."/>
            <person name="Sun Y."/>
            <person name="Zhang Z."/>
            <person name="Bao J."/>
            <person name="Han Y."/>
            <person name="Dong L."/>
            <person name="Ji J."/>
            <person name="Chen P."/>
            <person name="Wu S."/>
            <person name="Liu J."/>
            <person name="Xiao Y."/>
            <person name="Bu D."/>
            <person name="Tan J."/>
            <person name="Yang L."/>
            <person name="Ye C."/>
            <person name="Zhang J."/>
            <person name="Xu J."/>
            <person name="Zhou Y."/>
            <person name="Yu Y."/>
            <person name="Zhang B."/>
            <person name="Zhuang S."/>
            <person name="Wei H."/>
            <person name="Liu B."/>
            <person name="Lei M."/>
            <person name="Yu H."/>
            <person name="Li Y."/>
            <person name="Xu H."/>
            <person name="Wei S."/>
            <person name="He X."/>
            <person name="Fang L."/>
            <person name="Zhang Z."/>
            <person name="Zhang Y."/>
            <person name="Huang X."/>
            <person name="Su Z."/>
            <person name="Tong W."/>
            <person name="Li J."/>
            <person name="Tong Z."/>
            <person name="Li S."/>
            <person name="Ye J."/>
            <person name="Wang L."/>
            <person name="Fang L."/>
            <person name="Lei T."/>
            <person name="Chen C."/>
            <person name="Chen H."/>
            <person name="Xu Z."/>
            <person name="Li H."/>
            <person name="Huang H."/>
            <person name="Zhang F."/>
            <person name="Xu H."/>
            <person name="Li N."/>
            <person name="Zhao C."/>
            <person name="Li S."/>
            <person name="Dong L."/>
            <person name="Huang Y."/>
            <person name="Li L."/>
            <person name="Xi Y."/>
            <person name="Qi Q."/>
            <person name="Li W."/>
            <person name="Zhang B."/>
            <person name="Hu W."/>
            <person name="Zhang Y."/>
            <person name="Tian X."/>
            <person name="Jiao Y."/>
            <person name="Liang X."/>
            <person name="Jin J."/>
            <person name="Gao L."/>
            <person name="Zheng W."/>
            <person name="Hao B."/>
            <person name="Liu S."/>
            <person name="Wang W."/>
            <person name="Yuan L."/>
            <person name="Cao M."/>
            <person name="McDermott J."/>
            <person name="Samudrala R."/>
            <person name="Wang J."/>
            <person name="Wong G.K."/>
            <person name="Yang H."/>
        </authorList>
    </citation>
    <scope>NUCLEOTIDE SEQUENCE [LARGE SCALE GENOMIC DNA]</scope>
    <source>
        <strain evidence="4">cv. 93-11</strain>
    </source>
</reference>
<organism evidence="3 4">
    <name type="scientific">Oryza sativa subsp. indica</name>
    <name type="common">Rice</name>
    <dbReference type="NCBI Taxonomy" id="39946"/>
    <lineage>
        <taxon>Eukaryota</taxon>
        <taxon>Viridiplantae</taxon>
        <taxon>Streptophyta</taxon>
        <taxon>Embryophyta</taxon>
        <taxon>Tracheophyta</taxon>
        <taxon>Spermatophyta</taxon>
        <taxon>Magnoliopsida</taxon>
        <taxon>Liliopsida</taxon>
        <taxon>Poales</taxon>
        <taxon>Poaceae</taxon>
        <taxon>BOP clade</taxon>
        <taxon>Oryzoideae</taxon>
        <taxon>Oryzeae</taxon>
        <taxon>Oryzinae</taxon>
        <taxon>Oryza</taxon>
        <taxon>Oryza sativa</taxon>
    </lineage>
</organism>
<dbReference type="Proteomes" id="UP000007015">
    <property type="component" value="Chromosome 11"/>
</dbReference>
<feature type="region of interest" description="Disordered" evidence="1">
    <location>
        <begin position="1"/>
        <end position="49"/>
    </location>
</feature>
<dbReference type="EMBL" id="CM000136">
    <property type="protein sequence ID" value="EEC68271.1"/>
    <property type="molecule type" value="Genomic_DNA"/>
</dbReference>
<dbReference type="HOGENOM" id="CLU_2030567_0_0_1"/>
<name>B8BKT6_ORYSI</name>
<evidence type="ECO:0000313" key="3">
    <source>
        <dbReference type="EMBL" id="EEC68271.1"/>
    </source>
</evidence>
<evidence type="ECO:0000313" key="4">
    <source>
        <dbReference type="Proteomes" id="UP000007015"/>
    </source>
</evidence>
<accession>B8BKT6</accession>
<dbReference type="AlphaFoldDB" id="B8BKT6"/>
<feature type="compositionally biased region" description="Low complexity" evidence="1">
    <location>
        <begin position="1"/>
        <end position="13"/>
    </location>
</feature>
<protein>
    <recommendedName>
        <fullName evidence="2">DCD domain-containing protein</fullName>
    </recommendedName>
</protein>
<dbReference type="PROSITE" id="PS51222">
    <property type="entry name" value="DCD"/>
    <property type="match status" value="1"/>
</dbReference>
<keyword evidence="4" id="KW-1185">Reference proteome</keyword>
<dbReference type="Pfam" id="PF10539">
    <property type="entry name" value="Dev_Cell_Death"/>
    <property type="match status" value="1"/>
</dbReference>
<dbReference type="PANTHER" id="PTHR46444">
    <property type="entry name" value="DCD (DEVELOPMENT AND CELL DEATH) DOMAIN PROTEIN-RELATED"/>
    <property type="match status" value="1"/>
</dbReference>
<evidence type="ECO:0000259" key="2">
    <source>
        <dbReference type="PROSITE" id="PS51222"/>
    </source>
</evidence>
<dbReference type="SMART" id="SM00767">
    <property type="entry name" value="DCD"/>
    <property type="match status" value="1"/>
</dbReference>
<dbReference type="PANTHER" id="PTHR46444:SF14">
    <property type="entry name" value="EXPRESSED PROTEIN"/>
    <property type="match status" value="1"/>
</dbReference>